<dbReference type="AlphaFoldDB" id="A0A0A1TX36"/>
<dbReference type="FunFam" id="2.30.30.30:FF:000009">
    <property type="entry name" value="60S ribosomal protein L26"/>
    <property type="match status" value="1"/>
</dbReference>
<dbReference type="InterPro" id="IPR041988">
    <property type="entry name" value="Ribosomal_uL24_KOW"/>
</dbReference>
<reference evidence="4 5" key="1">
    <citation type="submission" date="2012-10" db="EMBL/GenBank/DDBJ databases">
        <authorList>
            <person name="Zafar N."/>
            <person name="Inman J."/>
            <person name="Hall N."/>
            <person name="Lorenzi H."/>
            <person name="Caler E."/>
        </authorList>
    </citation>
    <scope>NUCLEOTIDE SEQUENCE [LARGE SCALE GENOMIC DNA]</scope>
    <source>
        <strain evidence="4 5">IP1</strain>
    </source>
</reference>
<dbReference type="Gene3D" id="2.30.30.30">
    <property type="match status" value="1"/>
</dbReference>
<dbReference type="VEuPathDB" id="AmoebaDB:EIN_311780"/>
<dbReference type="Pfam" id="PF16906">
    <property type="entry name" value="Ribosomal_L26"/>
    <property type="match status" value="1"/>
</dbReference>
<dbReference type="RefSeq" id="XP_004183263.1">
    <property type="nucleotide sequence ID" value="XM_004183215.1"/>
</dbReference>
<keyword evidence="2 4" id="KW-0689">Ribosomal protein</keyword>
<dbReference type="InterPro" id="IPR014722">
    <property type="entry name" value="Rib_uL2_dom2"/>
</dbReference>
<dbReference type="InterPro" id="IPR005756">
    <property type="entry name" value="Ribosomal_uL24_euk/arc"/>
</dbReference>
<organism evidence="4 5">
    <name type="scientific">Entamoeba invadens IP1</name>
    <dbReference type="NCBI Taxonomy" id="370355"/>
    <lineage>
        <taxon>Eukaryota</taxon>
        <taxon>Amoebozoa</taxon>
        <taxon>Evosea</taxon>
        <taxon>Archamoebae</taxon>
        <taxon>Mastigamoebida</taxon>
        <taxon>Entamoebidae</taxon>
        <taxon>Entamoeba</taxon>
    </lineage>
</organism>
<evidence type="ECO:0000313" key="5">
    <source>
        <dbReference type="Proteomes" id="UP000014680"/>
    </source>
</evidence>
<dbReference type="SUPFAM" id="SSF50104">
    <property type="entry name" value="Translation proteins SH3-like domain"/>
    <property type="match status" value="1"/>
</dbReference>
<dbReference type="Proteomes" id="UP000014680">
    <property type="component" value="Unassembled WGS sequence"/>
</dbReference>
<dbReference type="NCBIfam" id="TIGR01080">
    <property type="entry name" value="rplX_A_E"/>
    <property type="match status" value="1"/>
</dbReference>
<sequence length="215" mass="24451">MKFNPRVSSQPRKARKAFYNANKNQRRILMSARLSKELREKYSVKALPIHKDDEVKIIRGHQKIAGKVTGVRRSQYVIYIDKLTKTKNNGQTVQVPVHVANVEITKPFLNKDREALLKKRGDAAKAYKESVAKKNEQVEEVFKKAYPTLSFDIFSSKNKVEAIKEKKPLRLASRLIAVKAMANADRAKYTASLKLKNARDQLAAYKAALAKKIAK</sequence>
<protein>
    <submittedName>
        <fullName evidence="4">60S ribosomal protein L26, putative</fullName>
    </submittedName>
</protein>
<dbReference type="GO" id="GO:0006412">
    <property type="term" value="P:translation"/>
    <property type="evidence" value="ECO:0007669"/>
    <property type="project" value="InterPro"/>
</dbReference>
<dbReference type="GeneID" id="14882893"/>
<gene>
    <name evidence="4" type="ORF">EIN_311780</name>
</gene>
<keyword evidence="3" id="KW-0687">Ribonucleoprotein</keyword>
<dbReference type="KEGG" id="eiv:EIN_311780"/>
<proteinExistence type="inferred from homology"/>
<dbReference type="CDD" id="cd06089">
    <property type="entry name" value="KOW_RPL26"/>
    <property type="match status" value="1"/>
</dbReference>
<evidence type="ECO:0000256" key="1">
    <source>
        <dbReference type="ARBA" id="ARBA00010618"/>
    </source>
</evidence>
<evidence type="ECO:0000256" key="2">
    <source>
        <dbReference type="ARBA" id="ARBA00022980"/>
    </source>
</evidence>
<dbReference type="GO" id="GO:0003735">
    <property type="term" value="F:structural constituent of ribosome"/>
    <property type="evidence" value="ECO:0007669"/>
    <property type="project" value="InterPro"/>
</dbReference>
<dbReference type="PANTHER" id="PTHR11143">
    <property type="entry name" value="60S RIBOSOMAL PROTEIN L26 FAMILY MEMBER"/>
    <property type="match status" value="1"/>
</dbReference>
<name>A0A0A1TX36_ENTIV</name>
<accession>A0A0A1TX36</accession>
<keyword evidence="5" id="KW-1185">Reference proteome</keyword>
<dbReference type="OrthoDB" id="1688503at2759"/>
<dbReference type="EMBL" id="KB207208">
    <property type="protein sequence ID" value="ELP83917.1"/>
    <property type="molecule type" value="Genomic_DNA"/>
</dbReference>
<dbReference type="GO" id="GO:0003723">
    <property type="term" value="F:RNA binding"/>
    <property type="evidence" value="ECO:0007669"/>
    <property type="project" value="InterPro"/>
</dbReference>
<evidence type="ECO:0000256" key="3">
    <source>
        <dbReference type="ARBA" id="ARBA00023274"/>
    </source>
</evidence>
<comment type="similarity">
    <text evidence="1">Belongs to the universal ribosomal protein uL24 family.</text>
</comment>
<dbReference type="OMA" id="IYFERVQ"/>
<evidence type="ECO:0000313" key="4">
    <source>
        <dbReference type="EMBL" id="ELP83917.1"/>
    </source>
</evidence>
<dbReference type="GO" id="GO:0015934">
    <property type="term" value="C:large ribosomal subunit"/>
    <property type="evidence" value="ECO:0007669"/>
    <property type="project" value="InterPro"/>
</dbReference>
<dbReference type="InterPro" id="IPR008991">
    <property type="entry name" value="Translation_prot_SH3-like_sf"/>
</dbReference>